<evidence type="ECO:0000256" key="8">
    <source>
        <dbReference type="ARBA" id="ARBA00022753"/>
    </source>
</evidence>
<dbReference type="Pfam" id="PF00560">
    <property type="entry name" value="LRR_1"/>
    <property type="match status" value="1"/>
</dbReference>
<evidence type="ECO:0000256" key="15">
    <source>
        <dbReference type="ARBA" id="ARBA00046288"/>
    </source>
</evidence>
<dbReference type="InterPro" id="IPR003591">
    <property type="entry name" value="Leu-rich_rpt_typical-subtyp"/>
</dbReference>
<dbReference type="Gene3D" id="3.80.10.10">
    <property type="entry name" value="Ribonuclease Inhibitor"/>
    <property type="match status" value="1"/>
</dbReference>
<dbReference type="CTD" id="54106"/>
<evidence type="ECO:0000256" key="7">
    <source>
        <dbReference type="ARBA" id="ARBA00022737"/>
    </source>
</evidence>
<keyword evidence="19" id="KW-1185">Reference proteome</keyword>
<dbReference type="GO" id="GO:0032755">
    <property type="term" value="P:positive regulation of interleukin-6 production"/>
    <property type="evidence" value="ECO:0007669"/>
    <property type="project" value="TreeGrafter"/>
</dbReference>
<evidence type="ECO:0000256" key="3">
    <source>
        <dbReference type="ARBA" id="ARBA00022588"/>
    </source>
</evidence>
<keyword evidence="5 16" id="KW-0812">Transmembrane</keyword>
<evidence type="ECO:0000256" key="12">
    <source>
        <dbReference type="ARBA" id="ARBA00023170"/>
    </source>
</evidence>
<dbReference type="SMART" id="SM00365">
    <property type="entry name" value="LRR_SD22"/>
    <property type="match status" value="8"/>
</dbReference>
<dbReference type="SMART" id="SM00082">
    <property type="entry name" value="LRRCT"/>
    <property type="match status" value="1"/>
</dbReference>
<evidence type="ECO:0000259" key="18">
    <source>
        <dbReference type="PROSITE" id="PS50104"/>
    </source>
</evidence>
<reference evidence="20" key="1">
    <citation type="submission" date="2025-08" db="UniProtKB">
        <authorList>
            <consortium name="RefSeq"/>
        </authorList>
    </citation>
    <scope>IDENTIFICATION</scope>
</reference>
<accession>A0A6P7INM1</accession>
<dbReference type="Pfam" id="PF01582">
    <property type="entry name" value="TIR"/>
    <property type="match status" value="1"/>
</dbReference>
<name>A0A6P7INM1_9TELE</name>
<feature type="signal peptide" evidence="17">
    <location>
        <begin position="1"/>
        <end position="25"/>
    </location>
</feature>
<evidence type="ECO:0000313" key="19">
    <source>
        <dbReference type="Proteomes" id="UP000515145"/>
    </source>
</evidence>
<dbReference type="InterPro" id="IPR032675">
    <property type="entry name" value="LRR_dom_sf"/>
</dbReference>
<evidence type="ECO:0000256" key="17">
    <source>
        <dbReference type="SAM" id="SignalP"/>
    </source>
</evidence>
<dbReference type="Proteomes" id="UP000515145">
    <property type="component" value="Chromosome 7"/>
</dbReference>
<dbReference type="PANTHER" id="PTHR47410">
    <property type="entry name" value="TOLL-LIKE RECEPTOR 7-RELATED"/>
    <property type="match status" value="1"/>
</dbReference>
<comment type="similarity">
    <text evidence="2">Belongs to the Toll-like receptor family.</text>
</comment>
<keyword evidence="8" id="KW-0967">Endosome</keyword>
<dbReference type="Pfam" id="PF13855">
    <property type="entry name" value="LRR_8"/>
    <property type="match status" value="3"/>
</dbReference>
<dbReference type="PROSITE" id="PS51450">
    <property type="entry name" value="LRR"/>
    <property type="match status" value="2"/>
</dbReference>
<gene>
    <name evidence="20" type="primary">tlr9</name>
</gene>
<feature type="chain" id="PRO_5027803976" evidence="17">
    <location>
        <begin position="26"/>
        <end position="1064"/>
    </location>
</feature>
<dbReference type="GO" id="GO:1902533">
    <property type="term" value="P:positive regulation of intracellular signal transduction"/>
    <property type="evidence" value="ECO:0007669"/>
    <property type="project" value="UniProtKB-ARBA"/>
</dbReference>
<dbReference type="PROSITE" id="PS50104">
    <property type="entry name" value="TIR"/>
    <property type="match status" value="1"/>
</dbReference>
<keyword evidence="14" id="KW-0395">Inflammatory response</keyword>
<evidence type="ECO:0000256" key="5">
    <source>
        <dbReference type="ARBA" id="ARBA00022692"/>
    </source>
</evidence>
<dbReference type="SUPFAM" id="SSF52200">
    <property type="entry name" value="Toll/Interleukin receptor TIR domain"/>
    <property type="match status" value="1"/>
</dbReference>
<evidence type="ECO:0000256" key="10">
    <source>
        <dbReference type="ARBA" id="ARBA00022989"/>
    </source>
</evidence>
<evidence type="ECO:0000256" key="13">
    <source>
        <dbReference type="ARBA" id="ARBA00023180"/>
    </source>
</evidence>
<evidence type="ECO:0000256" key="2">
    <source>
        <dbReference type="ARBA" id="ARBA00009634"/>
    </source>
</evidence>
<dbReference type="GO" id="GO:0002224">
    <property type="term" value="P:toll-like receptor signaling pathway"/>
    <property type="evidence" value="ECO:0007669"/>
    <property type="project" value="TreeGrafter"/>
</dbReference>
<keyword evidence="6 17" id="KW-0732">Signal</keyword>
<dbReference type="SUPFAM" id="SSF52058">
    <property type="entry name" value="L domain-like"/>
    <property type="match status" value="3"/>
</dbReference>
<dbReference type="PANTHER" id="PTHR47410:SF4">
    <property type="entry name" value="TOLL-LIKE RECEPTOR 9"/>
    <property type="match status" value="1"/>
</dbReference>
<proteinExistence type="inferred from homology"/>
<evidence type="ECO:0000256" key="11">
    <source>
        <dbReference type="ARBA" id="ARBA00023136"/>
    </source>
</evidence>
<dbReference type="InterPro" id="IPR001611">
    <property type="entry name" value="Leu-rich_rpt"/>
</dbReference>
<sequence>MHAQPAMALVKNVLIVCQLLPLVWTINLAFFPCESDINATTVDCHGRPLTYVPIIKATSVQSLDLSLTKIRGVGKFAFLDVPNLKTLKIMDNCQPGRLQGDSSCKMDIHTRAFKPLLHLESLYLSGNSLTSIPWLPKSLKVLDLQNNHIFNIIDPLNTPHLEELYLSRNCYYANPCNQSFYISERVFRELPKLKNLTLGYNNLTAVPHGLPPSLKVLDLRENTITEVYDGTFANLTVLTHLVLEWNCQRCDHAARPCFPCPDNHPLHLHPNSFYMETSSIVFLSLRGNSLKTFPKGLFRPLKNLKGLDISDNLLAYAMQNGTFFSELKGLTWISLIYNYEPLMTFNELILSPHFSNISGLQYLLLSGNFFHTLPEKSLNVLSKLRQLKKLELRMNFIYSCNLTSLNQSPSLVNIDLSQNMLNFQQCCSNSVTKTVAQGTYQNENFNADYFHHRPFFSRDREVASKSDIWDNNQSNGLEMVENKCWKISSLLDFKYQFCQNKPTYDLSQNDILSLNKNVFIGMENAFCIDLSFNYINQALRQGVFEVMKNLVFLDLSYNRLDLYYNNAFSELRSTLKVLDVSNNDFHFNMRGMGHRFEFLNNLTQLEVLNMANNGIGMRIDRRLISNSLKYLYFGGNHLNIMWEFDNNKYTSFFQNLTNLLYLDISDNDLTLVSQEVLSNFPRSIQALSISNNFLSYFPWQNISILSNLCHLNLSQNLLADWPSEAIEFGENFSLLDLSHNQFSYIPEYCFNKAKSLQYLYLSHNQIKQVTHQYFPIPFKNNTALRKLTLHANPFKCDCDTSWFADFLRTTSVEIPYLTTYVQCEFPESQQGLSVLLMDQRSCQDIYGSLAFLVSFFLAVVFTVLPLLKHLYGWDIWYCLQVLWAGHKGYSQLAGGDSQYHYDAFVVFDTRNQAVRDWVYNELTVNLENSGQKRFSLCLEERDWIPGLSCIDNLHNAVHSSMKTVFVLSRSVNGSETVNGVIRQAFFMVQQRLLDEKVDAAVLVLLDEMFPKLKYLQLRKRLCRKSVLSWPRNPRAQPLFWNHMRMSLSSDNLKLYDNNMSESFI</sequence>
<organism evidence="19 20">
    <name type="scientific">Parambassis ranga</name>
    <name type="common">Indian glassy fish</name>
    <dbReference type="NCBI Taxonomy" id="210632"/>
    <lineage>
        <taxon>Eukaryota</taxon>
        <taxon>Metazoa</taxon>
        <taxon>Chordata</taxon>
        <taxon>Craniata</taxon>
        <taxon>Vertebrata</taxon>
        <taxon>Euteleostomi</taxon>
        <taxon>Actinopterygii</taxon>
        <taxon>Neopterygii</taxon>
        <taxon>Teleostei</taxon>
        <taxon>Neoteleostei</taxon>
        <taxon>Acanthomorphata</taxon>
        <taxon>Ovalentaria</taxon>
        <taxon>Ambassidae</taxon>
        <taxon>Parambassis</taxon>
    </lineage>
</organism>
<dbReference type="Gene3D" id="3.40.50.10140">
    <property type="entry name" value="Toll/interleukin-1 receptor homology (TIR) domain"/>
    <property type="match status" value="1"/>
</dbReference>
<evidence type="ECO:0000256" key="4">
    <source>
        <dbReference type="ARBA" id="ARBA00022614"/>
    </source>
</evidence>
<evidence type="ECO:0000256" key="9">
    <source>
        <dbReference type="ARBA" id="ARBA00022859"/>
    </source>
</evidence>
<feature type="domain" description="TIR" evidence="18">
    <location>
        <begin position="899"/>
        <end position="1047"/>
    </location>
</feature>
<dbReference type="GO" id="GO:0005886">
    <property type="term" value="C:plasma membrane"/>
    <property type="evidence" value="ECO:0007669"/>
    <property type="project" value="TreeGrafter"/>
</dbReference>
<dbReference type="GO" id="GO:0045087">
    <property type="term" value="P:innate immune response"/>
    <property type="evidence" value="ECO:0007669"/>
    <property type="project" value="UniProtKB-KW"/>
</dbReference>
<evidence type="ECO:0000256" key="14">
    <source>
        <dbReference type="ARBA" id="ARBA00023198"/>
    </source>
</evidence>
<feature type="transmembrane region" description="Helical" evidence="16">
    <location>
        <begin position="845"/>
        <end position="867"/>
    </location>
</feature>
<dbReference type="AlphaFoldDB" id="A0A6P7INM1"/>
<evidence type="ECO:0000256" key="1">
    <source>
        <dbReference type="ARBA" id="ARBA00004177"/>
    </source>
</evidence>
<keyword evidence="13" id="KW-0325">Glycoprotein</keyword>
<keyword evidence="12" id="KW-0675">Receptor</keyword>
<keyword evidence="3" id="KW-0399">Innate immunity</keyword>
<dbReference type="SMART" id="SM00369">
    <property type="entry name" value="LRR_TYP"/>
    <property type="match status" value="12"/>
</dbReference>
<dbReference type="InterPro" id="IPR000157">
    <property type="entry name" value="TIR_dom"/>
</dbReference>
<dbReference type="OrthoDB" id="10006997at2759"/>
<dbReference type="InterPro" id="IPR000483">
    <property type="entry name" value="Cys-rich_flank_reg_C"/>
</dbReference>
<dbReference type="GO" id="GO:0038187">
    <property type="term" value="F:pattern recognition receptor activity"/>
    <property type="evidence" value="ECO:0007669"/>
    <property type="project" value="TreeGrafter"/>
</dbReference>
<dbReference type="GO" id="GO:0006954">
    <property type="term" value="P:inflammatory response"/>
    <property type="evidence" value="ECO:0007669"/>
    <property type="project" value="UniProtKB-KW"/>
</dbReference>
<dbReference type="SMART" id="SM00364">
    <property type="entry name" value="LRR_BAC"/>
    <property type="match status" value="6"/>
</dbReference>
<dbReference type="FunFam" id="3.40.50.10140:FF:000003">
    <property type="entry name" value="Toll-like receptor 7"/>
    <property type="match status" value="1"/>
</dbReference>
<evidence type="ECO:0000256" key="16">
    <source>
        <dbReference type="SAM" id="Phobius"/>
    </source>
</evidence>
<comment type="subcellular location">
    <subcellularLocation>
        <location evidence="15">Endomembrane system</location>
        <topology evidence="15">Single-pass type I membrane protein</topology>
    </subcellularLocation>
    <subcellularLocation>
        <location evidence="1">Endosome</location>
    </subcellularLocation>
</comment>
<evidence type="ECO:0000313" key="20">
    <source>
        <dbReference type="RefSeq" id="XP_028266506.1"/>
    </source>
</evidence>
<dbReference type="GO" id="GO:0051607">
    <property type="term" value="P:defense response to virus"/>
    <property type="evidence" value="ECO:0007669"/>
    <property type="project" value="TreeGrafter"/>
</dbReference>
<dbReference type="GeneID" id="114439002"/>
<dbReference type="InParanoid" id="A0A6P7INM1"/>
<dbReference type="GO" id="GO:0005768">
    <property type="term" value="C:endosome"/>
    <property type="evidence" value="ECO:0007669"/>
    <property type="project" value="UniProtKB-SubCell"/>
</dbReference>
<evidence type="ECO:0000256" key="6">
    <source>
        <dbReference type="ARBA" id="ARBA00022729"/>
    </source>
</evidence>
<dbReference type="RefSeq" id="XP_028266506.1">
    <property type="nucleotide sequence ID" value="XM_028410705.1"/>
</dbReference>
<dbReference type="GO" id="GO:0007249">
    <property type="term" value="P:canonical NF-kappaB signal transduction"/>
    <property type="evidence" value="ECO:0007669"/>
    <property type="project" value="TreeGrafter"/>
</dbReference>
<keyword evidence="10 16" id="KW-1133">Transmembrane helix</keyword>
<keyword evidence="4" id="KW-0433">Leucine-rich repeat</keyword>
<keyword evidence="9" id="KW-0391">Immunity</keyword>
<keyword evidence="11 16" id="KW-0472">Membrane</keyword>
<protein>
    <submittedName>
        <fullName evidence="20">Toll-like receptor 9</fullName>
    </submittedName>
</protein>
<dbReference type="InterPro" id="IPR035897">
    <property type="entry name" value="Toll_tir_struct_dom_sf"/>
</dbReference>
<keyword evidence="7" id="KW-0677">Repeat</keyword>